<feature type="domain" description="TOG" evidence="11">
    <location>
        <begin position="271"/>
        <end position="505"/>
    </location>
</feature>
<feature type="compositionally biased region" description="Low complexity" evidence="10">
    <location>
        <begin position="1339"/>
        <end position="1350"/>
    </location>
</feature>
<evidence type="ECO:0000256" key="1">
    <source>
        <dbReference type="ARBA" id="ARBA00004186"/>
    </source>
</evidence>
<dbReference type="GO" id="GO:0005819">
    <property type="term" value="C:spindle"/>
    <property type="evidence" value="ECO:0007669"/>
    <property type="project" value="UniProtKB-SubCell"/>
</dbReference>
<comment type="similarity">
    <text evidence="9">Belongs to the TOG/XMAP215 family.</text>
</comment>
<dbReference type="GO" id="GO:0005874">
    <property type="term" value="C:microtubule"/>
    <property type="evidence" value="ECO:0007669"/>
    <property type="project" value="UniProtKB-ARBA"/>
</dbReference>
<feature type="domain" description="TOG" evidence="11">
    <location>
        <begin position="805"/>
        <end position="1012"/>
    </location>
</feature>
<keyword evidence="13" id="KW-1185">Reference proteome</keyword>
<dbReference type="PANTHER" id="PTHR12609">
    <property type="entry name" value="MICROTUBULE ASSOCIATED PROTEIN XMAP215"/>
    <property type="match status" value="1"/>
</dbReference>
<dbReference type="OrthoDB" id="205662at2759"/>
<evidence type="ECO:0000313" key="13">
    <source>
        <dbReference type="Proteomes" id="UP000502823"/>
    </source>
</evidence>
<dbReference type="InParanoid" id="A0A6L2PNA8"/>
<evidence type="ECO:0000313" key="12">
    <source>
        <dbReference type="EMBL" id="GFG33896.1"/>
    </source>
</evidence>
<evidence type="ECO:0000256" key="4">
    <source>
        <dbReference type="ARBA" id="ARBA00022618"/>
    </source>
</evidence>
<gene>
    <name evidence="12" type="ORF">Cfor_07143</name>
</gene>
<dbReference type="FunFam" id="1.25.10.10:FF:000019">
    <property type="entry name" value="Cytoskeleton-associated protein 5"/>
    <property type="match status" value="1"/>
</dbReference>
<dbReference type="InterPro" id="IPR048491">
    <property type="entry name" value="XMAP215_CLASP_TOG"/>
</dbReference>
<evidence type="ECO:0000256" key="7">
    <source>
        <dbReference type="ARBA" id="ARBA00023212"/>
    </source>
</evidence>
<dbReference type="GO" id="GO:0046785">
    <property type="term" value="P:microtubule polymerization"/>
    <property type="evidence" value="ECO:0007669"/>
    <property type="project" value="InterPro"/>
</dbReference>
<dbReference type="EMBL" id="BLKM01000460">
    <property type="protein sequence ID" value="GFG33896.1"/>
    <property type="molecule type" value="Genomic_DNA"/>
</dbReference>
<dbReference type="InterPro" id="IPR011989">
    <property type="entry name" value="ARM-like"/>
</dbReference>
<dbReference type="InterPro" id="IPR034085">
    <property type="entry name" value="TOG"/>
</dbReference>
<dbReference type="InterPro" id="IPR016024">
    <property type="entry name" value="ARM-type_fold"/>
</dbReference>
<feature type="domain" description="TOG" evidence="11">
    <location>
        <begin position="578"/>
        <end position="804"/>
    </location>
</feature>
<keyword evidence="4" id="KW-0132">Cell division</keyword>
<dbReference type="GO" id="GO:0005813">
    <property type="term" value="C:centrosome"/>
    <property type="evidence" value="ECO:0007669"/>
    <property type="project" value="UniProtKB-SubCell"/>
</dbReference>
<keyword evidence="6" id="KW-0498">Mitosis</keyword>
<keyword evidence="7" id="KW-0206">Cytoskeleton</keyword>
<sequence>MEEDTEYMKLPVEERCVHKLWKARLHGYEEAAKLFRQIDDEKSPEFNKFLGLVKKFVVDSNAAAQEKGLEAVLAFVENSAVSGKTVGEVMSGIIAKCIAAPKAKTREVAVQIILMYIEIEKFEAVQEEILKGMEHKNPKIVSACVSAITQALRDFGPKVINIKPLIKKMPVLLEDRDKGVREEGKMMVIEIYRWIGDALKPQLSSLKPVQVSELETEFEKVKGEKVVPARYLKSQQQKQAKLAAETAAAGGDGEDEVMVEEGGAPDIDPYELLEPVDILSKLPKDFYEKLEAKKWQERKEAVDSLEVLLQIPKLESGDYGDVVRALKKIISKDTNVMVVAVAGKCLAGLANGLKKKFQPYASACIPCILEKFREKKQNVVVAMREAIDAVFLSTTVEAIQEDVLAALENKNPQVKAETASFLARCFTKCTPVMLNKKLLKAYTTALLKTLNEPDPTVRDNSAEALGTAMKVVSEKQIMAFMTDLDNIKMTKIKECCDKAVIVAKVPKTDRPCTAPAKFEHGAGSASGKVPAGSVAPKPVKRPTTAGNAAPPKKTQQKKQPVGASAGRGKAPTKAAEKGLTQEEVDEKAAAIFSEEILSGLSDADWKTRLSAVEQLTQAVAEMETEIPTQVLIRTLNKKPGLKDTNFQVLKARLEAVKLMAENAQFSSIVLDYCITDIAEKLGDVKNGTLAAETLTSLAEATKLELVATEVLNFAFTQKSPKVQQEALVWLSTAIREFGFQSIQPKPIMENVKKAVSATNPAVRSAAMNLIGTLYLYLGPQLLAFFEDEKSQVQQQIQAEFDKVRNEALQKLASIVTENKLVTNNLGELPNVLAHRLIDSNSKIAAAAIAICQSLANAMGMQTKLHVRTLFPGMLQGMGDSKPWIRTAAISCINTWGENCGFKEFFDGEMIGDALKSGSPTLRIELWAWLTERLPTLPPKSIPKDELLICLPHLYANVEDRNADVRKNAQEAILPFMMHLGYVTMAKATEKLKAGSRTVVMSTLDKARPNLPEKPLPPKKTGAIADDDMEPNKVVRVIIFKVIGGASKPSGRKKDEDVDTSPLLQSNQLKNQRSIDEHKLKVLKWNFTTPREEFVELLKDQMTVANVNKTLMANMFHSDFRFHLKAIDALNEDLPHNVSATVANLDLILKWMTLRFFDTNPSVLLKGLEYLQTVFAMLIEEEYNMFENEASSFIPYLILKIGDPKDAVRNGVRALLRQIEQVYPASKLFAYVMEGLKSKNARQRTECLEQLGCLIENYGVAVCQPNPSTALKEVARQISDRDNSVRNAALNCVVQAYFIEQDKVYKMIGQISDKDLSLLEERIKRAAKSRVTRAPNATKQQQQQLQQPQPQKMVRQGSEGTIRKDPVEQEESPPPPAPTMRSTVPKPRPVSTGPFGLDSDFLERIEGNGIHLSAPKLAVFDLHEIINDTAVSVPNVNTGYPTLSPPPALQPFQPKVMNSMDEKTDTLLDSCITNIACPDIKLAIQTTIQLDTLLQTDKAVKLKGKVDQVILGCVMQLRLLTSNHCVGTPKGDVTRAYRALFMLLMTFYSNGILSCRVSKDVLRDLIEQLITLLVNRHMEELESGESYVRIINTLVVRIIERSDHTNVTCALIKLLYETAGSPMPSHRFTELVMKCLWKVVKMLPSWEAETDFDMVLYDIHLFLKDFPSSSWKKQPSDTPVRTIKTILHCMTKIKGNRILSHLSRIDNLNESELQSYLIKLIKTVKHESSPPKRDSKSQHRLSKNTHELLSEIFKKIGLKDQTKEGLSLLYDFKQQHPEADIDPFLRKSSQFFQDYIERGLQTIDMDRRRAGQHGGHPVSASAPLTAASSMSSLGIMDSSPVTPQNDAVCEPNLQNPNAACVDQLRSVKAHVGVDSGGEDSDSSSGSKNALYYLERLRVLQEQAGLDPSALLLDSKQQGPSDKDDNEVNDENLNKKPALDDRPEGFVPVQRSPSNSGVSGVDALRKRLEVLKGSAR</sequence>
<keyword evidence="5" id="KW-0677">Repeat</keyword>
<dbReference type="SMART" id="SM01349">
    <property type="entry name" value="TOG"/>
    <property type="match status" value="5"/>
</dbReference>
<reference evidence="13" key="1">
    <citation type="submission" date="2020-01" db="EMBL/GenBank/DDBJ databases">
        <title>Draft genome sequence of the Termite Coptotermes fromosanus.</title>
        <authorList>
            <person name="Itakura S."/>
            <person name="Yosikawa Y."/>
            <person name="Umezawa K."/>
        </authorList>
    </citation>
    <scope>NUCLEOTIDE SEQUENCE [LARGE SCALE GENOMIC DNA]</scope>
</reference>
<dbReference type="GO" id="GO:0061863">
    <property type="term" value="F:microtubule plus end polymerase"/>
    <property type="evidence" value="ECO:0007669"/>
    <property type="project" value="InterPro"/>
</dbReference>
<accession>A0A6L2PNA8</accession>
<dbReference type="FunFam" id="1.25.10.10:FF:000050">
    <property type="entry name" value="Cytoskeleton-associated protein 5 isoform X1"/>
    <property type="match status" value="1"/>
</dbReference>
<feature type="domain" description="TOG" evidence="11">
    <location>
        <begin position="1"/>
        <end position="227"/>
    </location>
</feature>
<organism evidence="12 13">
    <name type="scientific">Coptotermes formosanus</name>
    <name type="common">Formosan subterranean termite</name>
    <dbReference type="NCBI Taxonomy" id="36987"/>
    <lineage>
        <taxon>Eukaryota</taxon>
        <taxon>Metazoa</taxon>
        <taxon>Ecdysozoa</taxon>
        <taxon>Arthropoda</taxon>
        <taxon>Hexapoda</taxon>
        <taxon>Insecta</taxon>
        <taxon>Pterygota</taxon>
        <taxon>Neoptera</taxon>
        <taxon>Polyneoptera</taxon>
        <taxon>Dictyoptera</taxon>
        <taxon>Blattodea</taxon>
        <taxon>Blattoidea</taxon>
        <taxon>Termitoidae</taxon>
        <taxon>Rhinotermitidae</taxon>
        <taxon>Coptotermes</taxon>
    </lineage>
</organism>
<protein>
    <recommendedName>
        <fullName evidence="11">TOG domain-containing protein</fullName>
    </recommendedName>
</protein>
<evidence type="ECO:0000256" key="10">
    <source>
        <dbReference type="SAM" id="MobiDB-lite"/>
    </source>
</evidence>
<dbReference type="GO" id="GO:0051231">
    <property type="term" value="P:spindle elongation"/>
    <property type="evidence" value="ECO:0007669"/>
    <property type="project" value="UniProtKB-ARBA"/>
</dbReference>
<comment type="subcellular location">
    <subcellularLocation>
        <location evidence="2">Cytoplasm</location>
        <location evidence="2">Cytoskeleton</location>
        <location evidence="2">Microtubule organizing center</location>
        <location evidence="2">Centrosome</location>
    </subcellularLocation>
    <subcellularLocation>
        <location evidence="1">Cytoplasm</location>
        <location evidence="1">Cytoskeleton</location>
        <location evidence="1">Spindle</location>
    </subcellularLocation>
</comment>
<dbReference type="FunFam" id="1.25.10.10:FF:000063">
    <property type="entry name" value="Putative cytoskeleton-associated protein 5"/>
    <property type="match status" value="1"/>
</dbReference>
<evidence type="ECO:0000256" key="2">
    <source>
        <dbReference type="ARBA" id="ARBA00004300"/>
    </source>
</evidence>
<dbReference type="GO" id="GO:0030951">
    <property type="term" value="P:establishment or maintenance of microtubule cytoskeleton polarity"/>
    <property type="evidence" value="ECO:0007669"/>
    <property type="project" value="InterPro"/>
</dbReference>
<dbReference type="InterPro" id="IPR045110">
    <property type="entry name" value="XMAP215"/>
</dbReference>
<evidence type="ECO:0000256" key="6">
    <source>
        <dbReference type="ARBA" id="ARBA00022776"/>
    </source>
</evidence>
<dbReference type="FunCoup" id="A0A6L2PNA8">
    <property type="interactions" value="1328"/>
</dbReference>
<evidence type="ECO:0000259" key="11">
    <source>
        <dbReference type="SMART" id="SM01349"/>
    </source>
</evidence>
<feature type="compositionally biased region" description="Low complexity" evidence="10">
    <location>
        <begin position="550"/>
        <end position="560"/>
    </location>
</feature>
<dbReference type="SUPFAM" id="SSF48371">
    <property type="entry name" value="ARM repeat"/>
    <property type="match status" value="2"/>
</dbReference>
<dbReference type="GO" id="GO:0051010">
    <property type="term" value="F:microtubule plus-end binding"/>
    <property type="evidence" value="ECO:0007669"/>
    <property type="project" value="InterPro"/>
</dbReference>
<evidence type="ECO:0000256" key="9">
    <source>
        <dbReference type="ARBA" id="ARBA00025722"/>
    </source>
</evidence>
<evidence type="ECO:0000256" key="3">
    <source>
        <dbReference type="ARBA" id="ARBA00022490"/>
    </source>
</evidence>
<dbReference type="FunFam" id="1.25.10.10:FF:000052">
    <property type="entry name" value="Cytoskeleton associated protein 5"/>
    <property type="match status" value="1"/>
</dbReference>
<name>A0A6L2PNA8_COPFO</name>
<dbReference type="Gene3D" id="1.25.10.10">
    <property type="entry name" value="Leucine-rich Repeat Variant"/>
    <property type="match status" value="5"/>
</dbReference>
<dbReference type="Proteomes" id="UP000502823">
    <property type="component" value="Unassembled WGS sequence"/>
</dbReference>
<evidence type="ECO:0000256" key="5">
    <source>
        <dbReference type="ARBA" id="ARBA00022737"/>
    </source>
</evidence>
<keyword evidence="8" id="KW-0131">Cell cycle</keyword>
<dbReference type="Pfam" id="PF21041">
    <property type="entry name" value="XMAP215_CLASP_TOG"/>
    <property type="match status" value="4"/>
</dbReference>
<feature type="domain" description="TOG" evidence="11">
    <location>
        <begin position="1092"/>
        <end position="1331"/>
    </location>
</feature>
<feature type="region of interest" description="Disordered" evidence="10">
    <location>
        <begin position="518"/>
        <end position="580"/>
    </location>
</feature>
<evidence type="ECO:0000256" key="8">
    <source>
        <dbReference type="ARBA" id="ARBA00023306"/>
    </source>
</evidence>
<comment type="caution">
    <text evidence="12">The sequence shown here is derived from an EMBL/GenBank/DDBJ whole genome shotgun (WGS) entry which is preliminary data.</text>
</comment>
<feature type="compositionally biased region" description="Basic and acidic residues" evidence="10">
    <location>
        <begin position="1930"/>
        <end position="1942"/>
    </location>
</feature>
<feature type="region of interest" description="Disordered" evidence="10">
    <location>
        <begin position="1326"/>
        <end position="1394"/>
    </location>
</feature>
<proteinExistence type="inferred from homology"/>
<dbReference type="GO" id="GO:0051301">
    <property type="term" value="P:cell division"/>
    <property type="evidence" value="ECO:0007669"/>
    <property type="project" value="UniProtKB-KW"/>
</dbReference>
<feature type="region of interest" description="Disordered" evidence="10">
    <location>
        <begin position="1911"/>
        <end position="1961"/>
    </location>
</feature>
<keyword evidence="3" id="KW-0963">Cytoplasm</keyword>